<reference evidence="1" key="1">
    <citation type="submission" date="2019-04" db="EMBL/GenBank/DDBJ databases">
        <title>Microbes associate with the intestines of laboratory mice.</title>
        <authorList>
            <person name="Navarre W."/>
            <person name="Wong E."/>
            <person name="Huang K."/>
            <person name="Tropini C."/>
            <person name="Ng K."/>
            <person name="Yu B."/>
        </authorList>
    </citation>
    <scope>NUCLEOTIDE SEQUENCE</scope>
    <source>
        <strain evidence="1">NM01_1-7b</strain>
    </source>
</reference>
<evidence type="ECO:0000313" key="2">
    <source>
        <dbReference type="Proteomes" id="UP000304953"/>
    </source>
</evidence>
<organism evidence="1 2">
    <name type="scientific">Petralouisia muris</name>
    <dbReference type="NCBI Taxonomy" id="3032872"/>
    <lineage>
        <taxon>Bacteria</taxon>
        <taxon>Bacillati</taxon>
        <taxon>Bacillota</taxon>
        <taxon>Clostridia</taxon>
        <taxon>Lachnospirales</taxon>
        <taxon>Lachnospiraceae</taxon>
        <taxon>Petralouisia</taxon>
    </lineage>
</organism>
<comment type="caution">
    <text evidence="1">The sequence shown here is derived from an EMBL/GenBank/DDBJ whole genome shotgun (WGS) entry which is preliminary data.</text>
</comment>
<protein>
    <submittedName>
        <fullName evidence="1">Chemotaxis protein</fullName>
    </submittedName>
</protein>
<proteinExistence type="predicted"/>
<accession>A0AC61RU47</accession>
<gene>
    <name evidence="1" type="ORF">E5329_16555</name>
</gene>
<dbReference type="EMBL" id="SRYA01000035">
    <property type="protein sequence ID" value="TGY95086.1"/>
    <property type="molecule type" value="Genomic_DNA"/>
</dbReference>
<evidence type="ECO:0000313" key="1">
    <source>
        <dbReference type="EMBL" id="TGY95086.1"/>
    </source>
</evidence>
<sequence length="270" mass="29981">MEILDLIDKEKLQRLQDLFSTATGVAVSIIDMEGRHVTEVSNFLDFCMKYTRGSEIGLKRCQKCDMEGVGTYFCHAGLMDFAADIVVEGEKLGTILGGQVLPAPPDFDKFRKVAEEIGVDPDEYIEALKEVPIKTEESIRASASLMEEMINMLVNSECTRYREKNKIGTIDQEIDITTKNVEQIESMVQDLTKVSRKQNILALNASIEAARAGEAGRGFNIVAGEMGKLSSMATEKYSAIIAKAGEIDDSLKKINEEFNRNMEEDNTDNS</sequence>
<keyword evidence="2" id="KW-1185">Reference proteome</keyword>
<dbReference type="Proteomes" id="UP000304953">
    <property type="component" value="Unassembled WGS sequence"/>
</dbReference>
<name>A0AC61RU47_9FIRM</name>